<organism evidence="1 2">
    <name type="scientific">Belliella marina</name>
    <dbReference type="NCBI Taxonomy" id="1644146"/>
    <lineage>
        <taxon>Bacteria</taxon>
        <taxon>Pseudomonadati</taxon>
        <taxon>Bacteroidota</taxon>
        <taxon>Cytophagia</taxon>
        <taxon>Cytophagales</taxon>
        <taxon>Cyclobacteriaceae</taxon>
        <taxon>Belliella</taxon>
    </lineage>
</organism>
<dbReference type="EMBL" id="JBHUHR010000046">
    <property type="protein sequence ID" value="MFD2037146.1"/>
    <property type="molecule type" value="Genomic_DNA"/>
</dbReference>
<proteinExistence type="predicted"/>
<dbReference type="RefSeq" id="WP_376888796.1">
    <property type="nucleotide sequence ID" value="NZ_JBHUHR010000046.1"/>
</dbReference>
<reference evidence="2" key="1">
    <citation type="journal article" date="2019" name="Int. J. Syst. Evol. Microbiol.">
        <title>The Global Catalogue of Microorganisms (GCM) 10K type strain sequencing project: providing services to taxonomists for standard genome sequencing and annotation.</title>
        <authorList>
            <consortium name="The Broad Institute Genomics Platform"/>
            <consortium name="The Broad Institute Genome Sequencing Center for Infectious Disease"/>
            <person name="Wu L."/>
            <person name="Ma J."/>
        </authorList>
    </citation>
    <scope>NUCLEOTIDE SEQUENCE [LARGE SCALE GENOMIC DNA]</scope>
    <source>
        <strain evidence="2">CGMCC 1.15180</strain>
    </source>
</reference>
<name>A0ABW4VSJ4_9BACT</name>
<sequence>MMKFKTIASIFFISLISISCLNNEIEEPLIIDPIEILIGVWQEVEMKVDGEAGEEIMDGHKLVLWSTEPEYNDNLDNQINRANHYDYNTENLGISVNKWGSIRFENGLVKFYNLINGQSMATVTTLKYLHDEETLTLRDTTVTPPLEIKLIKIELD</sequence>
<evidence type="ECO:0008006" key="3">
    <source>
        <dbReference type="Google" id="ProtNLM"/>
    </source>
</evidence>
<keyword evidence="2" id="KW-1185">Reference proteome</keyword>
<gene>
    <name evidence="1" type="ORF">ACFSKL_20270</name>
</gene>
<dbReference type="Proteomes" id="UP001597361">
    <property type="component" value="Unassembled WGS sequence"/>
</dbReference>
<dbReference type="PROSITE" id="PS51257">
    <property type="entry name" value="PROKAR_LIPOPROTEIN"/>
    <property type="match status" value="1"/>
</dbReference>
<comment type="caution">
    <text evidence="1">The sequence shown here is derived from an EMBL/GenBank/DDBJ whole genome shotgun (WGS) entry which is preliminary data.</text>
</comment>
<protein>
    <recommendedName>
        <fullName evidence="3">Lipocalin-like domain-containing protein</fullName>
    </recommendedName>
</protein>
<evidence type="ECO:0000313" key="1">
    <source>
        <dbReference type="EMBL" id="MFD2037146.1"/>
    </source>
</evidence>
<accession>A0ABW4VSJ4</accession>
<evidence type="ECO:0000313" key="2">
    <source>
        <dbReference type="Proteomes" id="UP001597361"/>
    </source>
</evidence>